<evidence type="ECO:0000256" key="1">
    <source>
        <dbReference type="ARBA" id="ARBA00004123"/>
    </source>
</evidence>
<evidence type="ECO:0000313" key="9">
    <source>
        <dbReference type="RefSeq" id="XP_010467311.1"/>
    </source>
</evidence>
<evidence type="ECO:0000256" key="4">
    <source>
        <dbReference type="ARBA" id="ARBA00023163"/>
    </source>
</evidence>
<evidence type="ECO:0000256" key="5">
    <source>
        <dbReference type="ARBA" id="ARBA00023242"/>
    </source>
</evidence>
<dbReference type="InterPro" id="IPR015300">
    <property type="entry name" value="DNA-bd_pseudobarrel_sf"/>
</dbReference>
<dbReference type="GeneID" id="104747381"/>
<keyword evidence="5" id="KW-0539">Nucleus</keyword>
<sequence length="290" mass="33240">MTRNSDFLGVIKERNNGSFFMILQTVNVSSEYMRALPHDFTRSFSDKELSCKMKIRTQWGRSWEVGISKNPRFYFMEKSGWKKFVSDNALGHSEFITFTHKRKMDFTVKIFKQDGKEMIQPPQPAAFLASSSSIEIEQEEDDKREDVVDLTRAAESNGRKLKFGKKPAEGSQSSKRAEKLVCPGRGVPGTSSSTAVKFTIIINRPYLLQYLLIPKSFANYHHIPKKKATFKIHHPDGKRSWDVAYLPRKTHDIFSAGWLRLCKDYPLAVGHTCEFTLIKPKELLLVVSIP</sequence>
<dbReference type="CDD" id="cd10017">
    <property type="entry name" value="B3_DNA"/>
    <property type="match status" value="2"/>
</dbReference>
<name>A0ABM0W8P7_CAMSA</name>
<evidence type="ECO:0000313" key="8">
    <source>
        <dbReference type="Proteomes" id="UP000694864"/>
    </source>
</evidence>
<keyword evidence="4" id="KW-0804">Transcription</keyword>
<dbReference type="RefSeq" id="XP_010467311.1">
    <property type="nucleotide sequence ID" value="XM_010469009.1"/>
</dbReference>
<evidence type="ECO:0000256" key="6">
    <source>
        <dbReference type="SAM" id="MobiDB-lite"/>
    </source>
</evidence>
<evidence type="ECO:0000256" key="2">
    <source>
        <dbReference type="ARBA" id="ARBA00023015"/>
    </source>
</evidence>
<dbReference type="PANTHER" id="PTHR31920:SF122">
    <property type="entry name" value="B3 DOMAIN-CONTAINING PROTEIN REM23"/>
    <property type="match status" value="1"/>
</dbReference>
<reference evidence="8" key="1">
    <citation type="journal article" date="2014" name="Nat. Commun.">
        <title>The emerging biofuel crop Camelina sativa retains a highly undifferentiated hexaploid genome structure.</title>
        <authorList>
            <person name="Kagale S."/>
            <person name="Koh C."/>
            <person name="Nixon J."/>
            <person name="Bollina V."/>
            <person name="Clarke W.E."/>
            <person name="Tuteja R."/>
            <person name="Spillane C."/>
            <person name="Robinson S.J."/>
            <person name="Links M.G."/>
            <person name="Clarke C."/>
            <person name="Higgins E.E."/>
            <person name="Huebert T."/>
            <person name="Sharpe A.G."/>
            <person name="Parkin I.A."/>
        </authorList>
    </citation>
    <scope>NUCLEOTIDE SEQUENCE [LARGE SCALE GENOMIC DNA]</scope>
    <source>
        <strain evidence="8">cv. DH55</strain>
    </source>
</reference>
<reference evidence="9" key="2">
    <citation type="submission" date="2025-08" db="UniProtKB">
        <authorList>
            <consortium name="RefSeq"/>
        </authorList>
    </citation>
    <scope>IDENTIFICATION</scope>
    <source>
        <tissue evidence="9">Leaf</tissue>
    </source>
</reference>
<dbReference type="InterPro" id="IPR003340">
    <property type="entry name" value="B3_DNA-bd"/>
</dbReference>
<feature type="domain" description="TF-B3" evidence="7">
    <location>
        <begin position="196"/>
        <end position="290"/>
    </location>
</feature>
<dbReference type="PANTHER" id="PTHR31920">
    <property type="entry name" value="B3 DOMAIN-CONTAINING"/>
    <property type="match status" value="1"/>
</dbReference>
<dbReference type="SUPFAM" id="SSF101936">
    <property type="entry name" value="DNA-binding pseudobarrel domain"/>
    <property type="match status" value="2"/>
</dbReference>
<feature type="region of interest" description="Disordered" evidence="6">
    <location>
        <begin position="159"/>
        <end position="184"/>
    </location>
</feature>
<keyword evidence="2" id="KW-0805">Transcription regulation</keyword>
<dbReference type="SMART" id="SM01019">
    <property type="entry name" value="B3"/>
    <property type="match status" value="2"/>
</dbReference>
<dbReference type="Proteomes" id="UP000694864">
    <property type="component" value="Chromosome 15"/>
</dbReference>
<proteinExistence type="predicted"/>
<keyword evidence="3" id="KW-0238">DNA-binding</keyword>
<feature type="domain" description="TF-B3" evidence="7">
    <location>
        <begin position="19"/>
        <end position="114"/>
    </location>
</feature>
<keyword evidence="8" id="KW-1185">Reference proteome</keyword>
<comment type="subcellular location">
    <subcellularLocation>
        <location evidence="1">Nucleus</location>
    </subcellularLocation>
</comment>
<protein>
    <submittedName>
        <fullName evidence="9">B3 domain-containing protein At2g16210-like</fullName>
    </submittedName>
</protein>
<gene>
    <name evidence="9" type="primary">LOC104747381</name>
</gene>
<dbReference type="PROSITE" id="PS50863">
    <property type="entry name" value="B3"/>
    <property type="match status" value="2"/>
</dbReference>
<evidence type="ECO:0000259" key="7">
    <source>
        <dbReference type="PROSITE" id="PS50863"/>
    </source>
</evidence>
<evidence type="ECO:0000256" key="3">
    <source>
        <dbReference type="ARBA" id="ARBA00023125"/>
    </source>
</evidence>
<dbReference type="Gene3D" id="2.40.330.10">
    <property type="entry name" value="DNA-binding pseudobarrel domain"/>
    <property type="match status" value="2"/>
</dbReference>
<organism evidence="8 9">
    <name type="scientific">Camelina sativa</name>
    <name type="common">False flax</name>
    <name type="synonym">Myagrum sativum</name>
    <dbReference type="NCBI Taxonomy" id="90675"/>
    <lineage>
        <taxon>Eukaryota</taxon>
        <taxon>Viridiplantae</taxon>
        <taxon>Streptophyta</taxon>
        <taxon>Embryophyta</taxon>
        <taxon>Tracheophyta</taxon>
        <taxon>Spermatophyta</taxon>
        <taxon>Magnoliopsida</taxon>
        <taxon>eudicotyledons</taxon>
        <taxon>Gunneridae</taxon>
        <taxon>Pentapetalae</taxon>
        <taxon>rosids</taxon>
        <taxon>malvids</taxon>
        <taxon>Brassicales</taxon>
        <taxon>Brassicaceae</taxon>
        <taxon>Camelineae</taxon>
        <taxon>Camelina</taxon>
    </lineage>
</organism>
<dbReference type="Pfam" id="PF02362">
    <property type="entry name" value="B3"/>
    <property type="match status" value="2"/>
</dbReference>
<accession>A0ABM0W8P7</accession>
<dbReference type="InterPro" id="IPR050655">
    <property type="entry name" value="Plant_B3_domain"/>
</dbReference>